<dbReference type="EMBL" id="WAJS01000028">
    <property type="protein sequence ID" value="KAB1643348.1"/>
    <property type="molecule type" value="Genomic_DNA"/>
</dbReference>
<name>A0A7C8BRW4_9ACTN</name>
<evidence type="ECO:0000313" key="2">
    <source>
        <dbReference type="EMBL" id="KAB1643348.1"/>
    </source>
</evidence>
<keyword evidence="1" id="KW-0812">Transmembrane</keyword>
<evidence type="ECO:0000256" key="1">
    <source>
        <dbReference type="SAM" id="Phobius"/>
    </source>
</evidence>
<feature type="transmembrane region" description="Helical" evidence="1">
    <location>
        <begin position="14"/>
        <end position="36"/>
    </location>
</feature>
<feature type="transmembrane region" description="Helical" evidence="1">
    <location>
        <begin position="68"/>
        <end position="84"/>
    </location>
</feature>
<gene>
    <name evidence="2" type="ORF">F8D48_08900</name>
</gene>
<feature type="transmembrane region" description="Helical" evidence="1">
    <location>
        <begin position="132"/>
        <end position="156"/>
    </location>
</feature>
<comment type="caution">
    <text evidence="2">The sequence shown here is derived from an EMBL/GenBank/DDBJ whole genome shotgun (WGS) entry which is preliminary data.</text>
</comment>
<keyword evidence="1" id="KW-1133">Transmembrane helix</keyword>
<reference evidence="2 3" key="1">
    <citation type="submission" date="2019-09" db="EMBL/GenBank/DDBJ databases">
        <title>Whole genome shotgun sequencing (WGS) of Ellagibacter isourolithinifaciens DSM 104140(T) and Adlercreutzia muris DSM 29508(T).</title>
        <authorList>
            <person name="Stoll D.A."/>
            <person name="Danylec N."/>
            <person name="Huch M."/>
        </authorList>
    </citation>
    <scope>NUCLEOTIDE SEQUENCE [LARGE SCALE GENOMIC DNA]</scope>
    <source>
        <strain evidence="2 3">DSM 29508</strain>
    </source>
</reference>
<dbReference type="RefSeq" id="WP_151431350.1">
    <property type="nucleotide sequence ID" value="NZ_JANJZI010000016.1"/>
</dbReference>
<feature type="transmembrane region" description="Helical" evidence="1">
    <location>
        <begin position="177"/>
        <end position="196"/>
    </location>
</feature>
<accession>A0A7C8BRW4</accession>
<dbReference type="Proteomes" id="UP000479639">
    <property type="component" value="Unassembled WGS sequence"/>
</dbReference>
<protein>
    <recommendedName>
        <fullName evidence="4">SpoOB alpha-helical domain-containing protein</fullName>
    </recommendedName>
</protein>
<dbReference type="AlphaFoldDB" id="A0A7C8BRW4"/>
<organism evidence="2 3">
    <name type="scientific">Adlercreutzia muris</name>
    <dbReference type="NCBI Taxonomy" id="1796610"/>
    <lineage>
        <taxon>Bacteria</taxon>
        <taxon>Bacillati</taxon>
        <taxon>Actinomycetota</taxon>
        <taxon>Coriobacteriia</taxon>
        <taxon>Eggerthellales</taxon>
        <taxon>Eggerthellaceae</taxon>
        <taxon>Adlercreutzia</taxon>
    </lineage>
</organism>
<keyword evidence="3" id="KW-1185">Reference proteome</keyword>
<feature type="transmembrane region" description="Helical" evidence="1">
    <location>
        <begin position="208"/>
        <end position="229"/>
    </location>
</feature>
<proteinExistence type="predicted"/>
<evidence type="ECO:0008006" key="4">
    <source>
        <dbReference type="Google" id="ProtNLM"/>
    </source>
</evidence>
<keyword evidence="1" id="KW-0472">Membrane</keyword>
<evidence type="ECO:0000313" key="3">
    <source>
        <dbReference type="Proteomes" id="UP000479639"/>
    </source>
</evidence>
<sequence>MNGINDALFDPGNLIVNMIGGMLIQTVYLALLTWIVPPRSKRVFWFVELVCTAFFMFLKPVMPALPRLAASVTVGVFLPIPLLRGSLFTRVFVCTLAGVAQTVAELVCMVGWVSITGLGVVDNNALLSYLPVYLITLLVGHGGTMFLLAAGIRWLVRRFLPTGAPCSAASRGTPSAWMLKYLWFPVLQFTLFFVVVEIGFDVLHWKEGSVGIVSLLGILCLAVDVLLFVQIGRSVAQAQEEVRAAVLEERVGDYLARSERVQALLGETAHLRHDLRNHRMVVEALCERGEYERAEAYLDEFADRLAGE</sequence>
<feature type="transmembrane region" description="Helical" evidence="1">
    <location>
        <begin position="91"/>
        <end position="112"/>
    </location>
</feature>
<feature type="transmembrane region" description="Helical" evidence="1">
    <location>
        <begin position="43"/>
        <end position="62"/>
    </location>
</feature>